<reference evidence="1 2" key="1">
    <citation type="submission" date="2018-08" db="EMBL/GenBank/DDBJ databases">
        <title>Sequencing the genomes of 1000 actinobacteria strains.</title>
        <authorList>
            <person name="Klenk H.-P."/>
        </authorList>
    </citation>
    <scope>NUCLEOTIDE SEQUENCE [LARGE SCALE GENOMIC DNA]</scope>
    <source>
        <strain evidence="1 2">DSM 22967</strain>
    </source>
</reference>
<keyword evidence="2" id="KW-1185">Reference proteome</keyword>
<evidence type="ECO:0000313" key="1">
    <source>
        <dbReference type="EMBL" id="REF31775.1"/>
    </source>
</evidence>
<accession>A0A3D9UYU6</accession>
<organism evidence="1 2">
    <name type="scientific">Calidifontibacter indicus</name>
    <dbReference type="NCBI Taxonomy" id="419650"/>
    <lineage>
        <taxon>Bacteria</taxon>
        <taxon>Bacillati</taxon>
        <taxon>Actinomycetota</taxon>
        <taxon>Actinomycetes</taxon>
        <taxon>Micrococcales</taxon>
        <taxon>Dermacoccaceae</taxon>
        <taxon>Calidifontibacter</taxon>
    </lineage>
</organism>
<dbReference type="Pfam" id="PF00756">
    <property type="entry name" value="Esterase"/>
    <property type="match status" value="1"/>
</dbReference>
<protein>
    <submittedName>
        <fullName evidence="1">Esterase/lipase superfamily enzyme</fullName>
    </submittedName>
</protein>
<name>A0A3D9UYU6_9MICO</name>
<dbReference type="InterPro" id="IPR029058">
    <property type="entry name" value="AB_hydrolase_fold"/>
</dbReference>
<dbReference type="OrthoDB" id="9775130at2"/>
<dbReference type="Proteomes" id="UP000256253">
    <property type="component" value="Unassembled WGS sequence"/>
</dbReference>
<gene>
    <name evidence="1" type="ORF">DFJ65_2856</name>
</gene>
<dbReference type="EMBL" id="QTUA01000001">
    <property type="protein sequence ID" value="REF31775.1"/>
    <property type="molecule type" value="Genomic_DNA"/>
</dbReference>
<sequence>MSLVSGQRVELRIPGAEHTLGVLRHGHFGRPVLVFPSENGRAEDFESNGMVGAVQDLVDAGRVSFFCVDSLDGWTWSANEQPTEERAKRHLLYNRWLEEAVLPYIEQELGGRLPIITMGVSMGAYHAVHFALTHAHVVSLGIGMSGNYDVTTWHGWGETGDATYFANPMHYVAGMEGDHLDWIRQHAAVLLVVGEGPFEWEPTRSLPSTRDFAALLERKGIPHQLDVWGSDSAHDWPWWRKQLAHHLPRFC</sequence>
<comment type="caution">
    <text evidence="1">The sequence shown here is derived from an EMBL/GenBank/DDBJ whole genome shotgun (WGS) entry which is preliminary data.</text>
</comment>
<proteinExistence type="predicted"/>
<evidence type="ECO:0000313" key="2">
    <source>
        <dbReference type="Proteomes" id="UP000256253"/>
    </source>
</evidence>
<dbReference type="SUPFAM" id="SSF53474">
    <property type="entry name" value="alpha/beta-Hydrolases"/>
    <property type="match status" value="1"/>
</dbReference>
<dbReference type="InterPro" id="IPR000801">
    <property type="entry name" value="Esterase-like"/>
</dbReference>
<dbReference type="AlphaFoldDB" id="A0A3D9UYU6"/>
<dbReference type="Gene3D" id="3.40.50.1820">
    <property type="entry name" value="alpha/beta hydrolase"/>
    <property type="match status" value="1"/>
</dbReference>